<organism evidence="1 2">
    <name type="scientific">Rhodococcus maanshanensis</name>
    <dbReference type="NCBI Taxonomy" id="183556"/>
    <lineage>
        <taxon>Bacteria</taxon>
        <taxon>Bacillati</taxon>
        <taxon>Actinomycetota</taxon>
        <taxon>Actinomycetes</taxon>
        <taxon>Mycobacteriales</taxon>
        <taxon>Nocardiaceae</taxon>
        <taxon>Rhodococcus</taxon>
    </lineage>
</organism>
<dbReference type="EMBL" id="FOAW01000012">
    <property type="protein sequence ID" value="SEL67165.1"/>
    <property type="molecule type" value="Genomic_DNA"/>
</dbReference>
<name>A0A1H7S3V1_9NOCA</name>
<keyword evidence="2" id="KW-1185">Reference proteome</keyword>
<dbReference type="Proteomes" id="UP000198677">
    <property type="component" value="Unassembled WGS sequence"/>
</dbReference>
<dbReference type="InterPro" id="IPR021607">
    <property type="entry name" value="DUF3224"/>
</dbReference>
<evidence type="ECO:0000313" key="1">
    <source>
        <dbReference type="EMBL" id="SEL67165.1"/>
    </source>
</evidence>
<dbReference type="InterPro" id="IPR023159">
    <property type="entry name" value="SO1590-like_sf"/>
</dbReference>
<proteinExistence type="predicted"/>
<dbReference type="Gene3D" id="2.40.350.10">
    <property type="entry name" value="SO1590-like"/>
    <property type="match status" value="1"/>
</dbReference>
<evidence type="ECO:0000313" key="2">
    <source>
        <dbReference type="Proteomes" id="UP000198677"/>
    </source>
</evidence>
<protein>
    <recommendedName>
        <fullName evidence="3">DUF3224 domain-containing protein</fullName>
    </recommendedName>
</protein>
<gene>
    <name evidence="1" type="ORF">SAMN05444583_112142</name>
</gene>
<reference evidence="2" key="1">
    <citation type="submission" date="2016-10" db="EMBL/GenBank/DDBJ databases">
        <authorList>
            <person name="Varghese N."/>
            <person name="Submissions S."/>
        </authorList>
    </citation>
    <scope>NUCLEOTIDE SEQUENCE [LARGE SCALE GENOMIC DNA]</scope>
    <source>
        <strain evidence="2">DSM 44675</strain>
    </source>
</reference>
<accession>A0A1H7S3V1</accession>
<evidence type="ECO:0008006" key="3">
    <source>
        <dbReference type="Google" id="ProtNLM"/>
    </source>
</evidence>
<sequence length="135" mass="14375">MQADSTFSVTSFEPTEYTSPIQTGLDVGYTYMTKTFTGDIEGTSRTQFTSAFSQEAGVGTYLAMESFEGSIGGRLGTFNFAHMATTDGTERTHHQLVVVPTSGTGELAGINGTGELLVDADGTHRLRLDVEFAGN</sequence>
<dbReference type="AlphaFoldDB" id="A0A1H7S3V1"/>
<dbReference type="SUPFAM" id="SSF159238">
    <property type="entry name" value="SO1590-like"/>
    <property type="match status" value="1"/>
</dbReference>
<dbReference type="Pfam" id="PF11528">
    <property type="entry name" value="DUF3224"/>
    <property type="match status" value="1"/>
</dbReference>
<dbReference type="OrthoDB" id="882224at2"/>
<dbReference type="RefSeq" id="WP_072751016.1">
    <property type="nucleotide sequence ID" value="NZ_FOAW01000012.1"/>
</dbReference>